<sequence>MVTWQPISVSAVNKCTQQQIQHKFGWFLVPVIIRFTTTIIMLRNNRFEPLWQDRDIRFDASSSELHLRPGERIIETFGKVEDTKGFNNIATITSRMIHTKLRGKNEALYMMTKVNGTRYEFIFIRLEPVLGVSRELVDLVGQVCKAYVSTRLYRDLRLRSAILSPSNKQLKMLHSEQIYNTFNGVWNLSSDQGNLGTMYLTNVRVVWHANMNELFNISLPFIQIRNVKVRESKFGLALVIESSESSGGYVLGFRVDPIEKLNSVFEELNNLYLVHSSNPDYGVHSFLTYNLAQNSEADNEANSALGTNTISDVLQNTNGNGNVSTTTIMSLMAHSQVGNDNGTQLATNGFGEYESSSSSSLLMLQSSKVSNYEEIIDSDVSSAHSYSDAVAAYLADGESCEPKSHEWTYVPQLGLSIEKIKDGYTMESLWEVVEF</sequence>
<dbReference type="GO" id="GO:0032266">
    <property type="term" value="F:phosphatidylinositol-3-phosphate binding"/>
    <property type="evidence" value="ECO:0007669"/>
    <property type="project" value="TreeGrafter"/>
</dbReference>
<dbReference type="InterPro" id="IPR014003">
    <property type="entry name" value="BBS5_PH"/>
</dbReference>
<dbReference type="PANTHER" id="PTHR21351:SF0">
    <property type="entry name" value="BARDET-BIEDL SYNDROME 5 PROTEIN"/>
    <property type="match status" value="1"/>
</dbReference>
<evidence type="ECO:0000313" key="10">
    <source>
        <dbReference type="EMBL" id="KAJ6223985.1"/>
    </source>
</evidence>
<comment type="subcellular location">
    <subcellularLocation>
        <location evidence="1">Cell projection</location>
        <location evidence="1">Cilium</location>
    </subcellularLocation>
    <subcellularLocation>
        <location evidence="2">Cytoplasm</location>
        <location evidence="2">Cytoskeleton</location>
    </subcellularLocation>
</comment>
<keyword evidence="4" id="KW-0963">Cytoplasm</keyword>
<gene>
    <name evidence="10" type="ORF">RDWZM_002530</name>
</gene>
<evidence type="ECO:0000313" key="11">
    <source>
        <dbReference type="Proteomes" id="UP001142055"/>
    </source>
</evidence>
<proteinExistence type="inferred from homology"/>
<dbReference type="GO" id="GO:0034464">
    <property type="term" value="C:BBSome"/>
    <property type="evidence" value="ECO:0007669"/>
    <property type="project" value="InterPro"/>
</dbReference>
<dbReference type="InterPro" id="IPR011993">
    <property type="entry name" value="PH-like_dom_sf"/>
</dbReference>
<name>A0A9Q0MI12_BLOTA</name>
<evidence type="ECO:0000256" key="3">
    <source>
        <dbReference type="ARBA" id="ARBA00005822"/>
    </source>
</evidence>
<evidence type="ECO:0000256" key="7">
    <source>
        <dbReference type="ARBA" id="ARBA00023273"/>
    </source>
</evidence>
<keyword evidence="11" id="KW-1185">Reference proteome</keyword>
<evidence type="ECO:0000256" key="1">
    <source>
        <dbReference type="ARBA" id="ARBA00004138"/>
    </source>
</evidence>
<comment type="similarity">
    <text evidence="3">Belongs to the BBS5 family.</text>
</comment>
<dbReference type="InterPro" id="IPR006606">
    <property type="entry name" value="BBL5"/>
</dbReference>
<dbReference type="Proteomes" id="UP001142055">
    <property type="component" value="Chromosome 1"/>
</dbReference>
<dbReference type="GO" id="GO:0036064">
    <property type="term" value="C:ciliary basal body"/>
    <property type="evidence" value="ECO:0007669"/>
    <property type="project" value="TreeGrafter"/>
</dbReference>
<dbReference type="GO" id="GO:0060271">
    <property type="term" value="P:cilium assembly"/>
    <property type="evidence" value="ECO:0007669"/>
    <property type="project" value="TreeGrafter"/>
</dbReference>
<dbReference type="Gene3D" id="2.30.29.30">
    <property type="entry name" value="Pleckstrin-homology domain (PH domain)/Phosphotyrosine-binding domain (PTB)"/>
    <property type="match status" value="1"/>
</dbReference>
<evidence type="ECO:0000256" key="6">
    <source>
        <dbReference type="ARBA" id="ARBA00023212"/>
    </source>
</evidence>
<evidence type="ECO:0000259" key="9">
    <source>
        <dbReference type="SMART" id="SM00683"/>
    </source>
</evidence>
<accession>A0A9Q0MI12</accession>
<evidence type="ECO:0000256" key="5">
    <source>
        <dbReference type="ARBA" id="ARBA00023069"/>
    </source>
</evidence>
<dbReference type="Pfam" id="PF07289">
    <property type="entry name" value="BBL5"/>
    <property type="match status" value="1"/>
</dbReference>
<dbReference type="SMART" id="SM00683">
    <property type="entry name" value="DM16"/>
    <property type="match status" value="1"/>
</dbReference>
<organism evidence="10 11">
    <name type="scientific">Blomia tropicalis</name>
    <name type="common">Mite</name>
    <dbReference type="NCBI Taxonomy" id="40697"/>
    <lineage>
        <taxon>Eukaryota</taxon>
        <taxon>Metazoa</taxon>
        <taxon>Ecdysozoa</taxon>
        <taxon>Arthropoda</taxon>
        <taxon>Chelicerata</taxon>
        <taxon>Arachnida</taxon>
        <taxon>Acari</taxon>
        <taxon>Acariformes</taxon>
        <taxon>Sarcoptiformes</taxon>
        <taxon>Astigmata</taxon>
        <taxon>Glycyphagoidea</taxon>
        <taxon>Echimyopodidae</taxon>
        <taxon>Blomia</taxon>
    </lineage>
</organism>
<feature type="domain" description="BBSome complex member BBS5 PH" evidence="9">
    <location>
        <begin position="176"/>
        <end position="230"/>
    </location>
</feature>
<keyword evidence="6" id="KW-0206">Cytoskeleton</keyword>
<dbReference type="OMA" id="PNFGIQY"/>
<keyword evidence="7" id="KW-0966">Cell projection</keyword>
<dbReference type="AlphaFoldDB" id="A0A9Q0MI12"/>
<dbReference type="EMBL" id="JAPWDV010000001">
    <property type="protein sequence ID" value="KAJ6223985.1"/>
    <property type="molecule type" value="Genomic_DNA"/>
</dbReference>
<reference evidence="10" key="1">
    <citation type="submission" date="2022-12" db="EMBL/GenBank/DDBJ databases">
        <title>Genome assemblies of Blomia tropicalis.</title>
        <authorList>
            <person name="Cui Y."/>
        </authorList>
    </citation>
    <scope>NUCLEOTIDE SEQUENCE</scope>
    <source>
        <tissue evidence="10">Adult mites</tissue>
    </source>
</reference>
<evidence type="ECO:0000256" key="2">
    <source>
        <dbReference type="ARBA" id="ARBA00004245"/>
    </source>
</evidence>
<evidence type="ECO:0000256" key="4">
    <source>
        <dbReference type="ARBA" id="ARBA00022490"/>
    </source>
</evidence>
<dbReference type="PANTHER" id="PTHR21351">
    <property type="entry name" value="BARDET-BIEDL SYNDROME PROTEIN 5"/>
    <property type="match status" value="1"/>
</dbReference>
<keyword evidence="5" id="KW-0969">Cilium</keyword>
<comment type="caution">
    <text evidence="10">The sequence shown here is derived from an EMBL/GenBank/DDBJ whole genome shotgun (WGS) entry which is preliminary data.</text>
</comment>
<protein>
    <recommendedName>
        <fullName evidence="8">BBSome complex member BBS5</fullName>
    </recommendedName>
</protein>
<evidence type="ECO:0000256" key="8">
    <source>
        <dbReference type="ARBA" id="ARBA00047191"/>
    </source>
</evidence>